<reference evidence="13" key="1">
    <citation type="journal article" date="2014" name="Nat. Commun.">
        <title>Genome sequence of mungbean and insights into evolution within Vigna species.</title>
        <authorList>
            <person name="Kang Y.J."/>
            <person name="Kim S.K."/>
            <person name="Kim M.Y."/>
            <person name="Lestari P."/>
            <person name="Kim K.H."/>
            <person name="Ha B.K."/>
            <person name="Jun T.H."/>
            <person name="Hwang W.J."/>
            <person name="Lee T."/>
            <person name="Lee J."/>
            <person name="Shim S."/>
            <person name="Yoon M.Y."/>
            <person name="Jang Y.E."/>
            <person name="Han K.S."/>
            <person name="Taeprayoon P."/>
            <person name="Yoon N."/>
            <person name="Somta P."/>
            <person name="Tanya P."/>
            <person name="Kim K.S."/>
            <person name="Gwag J.G."/>
            <person name="Moon J.K."/>
            <person name="Lee Y.H."/>
            <person name="Park B.S."/>
            <person name="Bombarely A."/>
            <person name="Doyle J.J."/>
            <person name="Jackson S.A."/>
            <person name="Schafleitner R."/>
            <person name="Srinives P."/>
            <person name="Varshney R.K."/>
            <person name="Lee S.H."/>
        </authorList>
    </citation>
    <scope>NUCLEOTIDE SEQUENCE [LARGE SCALE GENOMIC DNA]</scope>
    <source>
        <strain evidence="13">cv. VC1973A</strain>
    </source>
</reference>
<dbReference type="RefSeq" id="XP_014496483.1">
    <property type="nucleotide sequence ID" value="XM_014640997.2"/>
</dbReference>
<evidence type="ECO:0000313" key="14">
    <source>
        <dbReference type="RefSeq" id="XP_014496483.1"/>
    </source>
</evidence>
<dbReference type="RefSeq" id="XP_014496484.1">
    <property type="nucleotide sequence ID" value="XM_014640998.2"/>
</dbReference>
<feature type="coiled-coil region" evidence="11">
    <location>
        <begin position="521"/>
        <end position="555"/>
    </location>
</feature>
<organism evidence="14">
    <name type="scientific">Vigna radiata var. radiata</name>
    <name type="common">Mung bean</name>
    <name type="synonym">Phaseolus aureus</name>
    <dbReference type="NCBI Taxonomy" id="3916"/>
    <lineage>
        <taxon>Eukaryota</taxon>
        <taxon>Viridiplantae</taxon>
        <taxon>Streptophyta</taxon>
        <taxon>Embryophyta</taxon>
        <taxon>Tracheophyta</taxon>
        <taxon>Spermatophyta</taxon>
        <taxon>Magnoliopsida</taxon>
        <taxon>eudicotyledons</taxon>
        <taxon>Gunneridae</taxon>
        <taxon>Pentapetalae</taxon>
        <taxon>rosids</taxon>
        <taxon>fabids</taxon>
        <taxon>Fabales</taxon>
        <taxon>Fabaceae</taxon>
        <taxon>Papilionoideae</taxon>
        <taxon>50 kb inversion clade</taxon>
        <taxon>NPAAA clade</taxon>
        <taxon>indigoferoid/millettioid clade</taxon>
        <taxon>Phaseoleae</taxon>
        <taxon>Vigna</taxon>
    </lineage>
</organism>
<dbReference type="STRING" id="3916.A0A1S3TRT1"/>
<keyword evidence="11" id="KW-0175">Coiled coil</keyword>
<gene>
    <name evidence="14 15" type="primary">LOC106758085</name>
</gene>
<dbReference type="InterPro" id="IPR045278">
    <property type="entry name" value="CRS1/CFM2/CFM3"/>
</dbReference>
<dbReference type="GO" id="GO:0000373">
    <property type="term" value="P:Group II intron splicing"/>
    <property type="evidence" value="ECO:0007669"/>
    <property type="project" value="UniProtKB-ARBA"/>
</dbReference>
<evidence type="ECO:0000256" key="8">
    <source>
        <dbReference type="ARBA" id="ARBA00023187"/>
    </source>
</evidence>
<dbReference type="GO" id="GO:0003729">
    <property type="term" value="F:mRNA binding"/>
    <property type="evidence" value="ECO:0007669"/>
    <property type="project" value="InterPro"/>
</dbReference>
<keyword evidence="13" id="KW-1185">Reference proteome</keyword>
<reference evidence="14 15" key="2">
    <citation type="submission" date="2023-09" db="UniProtKB">
        <authorList>
            <consortium name="RefSeq"/>
        </authorList>
    </citation>
    <scope>IDENTIFICATION</scope>
    <source>
        <tissue evidence="14 15">Leaf</tissue>
    </source>
</reference>
<keyword evidence="8" id="KW-0508">mRNA splicing</keyword>
<dbReference type="PANTHER" id="PTHR31846">
    <property type="entry name" value="CRS1 / YHBY (CRM) DOMAIN-CONTAINING PROTEIN"/>
    <property type="match status" value="1"/>
</dbReference>
<feature type="domain" description="CRM" evidence="12">
    <location>
        <begin position="378"/>
        <end position="475"/>
    </location>
</feature>
<protein>
    <submittedName>
        <fullName evidence="14 15">Chloroplastic group IIA intron splicing facilitator CRS1, chloroplastic isoform X1</fullName>
    </submittedName>
</protein>
<evidence type="ECO:0000256" key="9">
    <source>
        <dbReference type="ARBA" id="ARBA00023274"/>
    </source>
</evidence>
<keyword evidence="5" id="KW-0677">Repeat</keyword>
<dbReference type="Proteomes" id="UP000087766">
    <property type="component" value="Chromosome 4"/>
</dbReference>
<sequence length="756" mass="86660">MLFLSLRPRFPPNSDSYSHIHIFSSLLPRSDNGHNHQPPSQVPIKAPTPPWMKGPLLLQPNELVDLSKPKSKKFKLERQELSDKDLMGKEARGKKAMKKIVKKVEKLRSSHNSAEALIGSPNVESLGGVLESLKENEEVRRTKARMPWENDAKFVYEKIKRKKAVTSAELALDKVLLHRLRIEAASMRTWIKVKKAGVTQDVVDQIKSIWRRRELAMVKFDIPLCKNMSRAREIVETKTGGLVVLSKKDFLVVYRGCNHQLTTKGYPSLRKNHSEMSGAESVTNGNICSVNSNRSLSEMLNFNAEDKDSVSTSVQKMNFQTANGSLYERETDRLLDDLGPRFIDWWRPKPFPVDADLLPEDVPGFQTPLRLCPPHSGAKLSDYELTYFRKLAHPLPTHFVLGRNKGLKGLAAAILKLWEKSLIAKIAIKYGIPNTNNEMMANELKRLTGGVLLLRNKFYIILYRGNDFLPKRVAALVENRESELKSCQFHEEVARMKALEAFSPIDEVQQDTSTSGTLTEFKKIQTKFEDTKNRNKELNIQLEAEICRLEKELKEKKYKALVLNKKIEKSGKELSKLNAAWTPSEQDTDLEIMTDEERECFRKIGLKMHSCLLLGRRGIFDGVLEGLHQHWKHREVVKVITMQKLFSQVINTAKLLETESGGILVSIDKLKQGHAIIIYRGKNYSRPSVKLAKNLLTKREALRRSLEMQRNGSFKFFARQKEQTISELELKLADLHQRKEIVMRESENQYMHVHEI</sequence>
<evidence type="ECO:0000259" key="12">
    <source>
        <dbReference type="PROSITE" id="PS51295"/>
    </source>
</evidence>
<dbReference type="GO" id="GO:1990904">
    <property type="term" value="C:ribonucleoprotein complex"/>
    <property type="evidence" value="ECO:0007669"/>
    <property type="project" value="UniProtKB-KW"/>
</dbReference>
<evidence type="ECO:0000256" key="10">
    <source>
        <dbReference type="PROSITE-ProRule" id="PRU00626"/>
    </source>
</evidence>
<evidence type="ECO:0000256" key="6">
    <source>
        <dbReference type="ARBA" id="ARBA00022884"/>
    </source>
</evidence>
<dbReference type="PANTHER" id="PTHR31846:SF10">
    <property type="entry name" value="CHLOROPLASTIC GROUP IIA INTRON SPLICING FACILITATOR CRS1, CHLOROPLASTIC"/>
    <property type="match status" value="1"/>
</dbReference>
<dbReference type="SUPFAM" id="SSF75471">
    <property type="entry name" value="YhbY-like"/>
    <property type="match status" value="3"/>
</dbReference>
<keyword evidence="2" id="KW-0150">Chloroplast</keyword>
<feature type="domain" description="CRM" evidence="12">
    <location>
        <begin position="170"/>
        <end position="266"/>
    </location>
</feature>
<accession>A0A1S3TRT1</accession>
<dbReference type="SMART" id="SM01103">
    <property type="entry name" value="CRS1_YhbY"/>
    <property type="match status" value="3"/>
</dbReference>
<dbReference type="KEGG" id="vra:106758085"/>
<evidence type="ECO:0000256" key="2">
    <source>
        <dbReference type="ARBA" id="ARBA00022528"/>
    </source>
</evidence>
<evidence type="ECO:0000313" key="15">
    <source>
        <dbReference type="RefSeq" id="XP_014496484.1"/>
    </source>
</evidence>
<keyword evidence="4" id="KW-0507">mRNA processing</keyword>
<evidence type="ECO:0000256" key="3">
    <source>
        <dbReference type="ARBA" id="ARBA00022640"/>
    </source>
</evidence>
<evidence type="ECO:0000256" key="5">
    <source>
        <dbReference type="ARBA" id="ARBA00022737"/>
    </source>
</evidence>
<evidence type="ECO:0000256" key="4">
    <source>
        <dbReference type="ARBA" id="ARBA00022664"/>
    </source>
</evidence>
<comment type="subcellular location">
    <subcellularLocation>
        <location evidence="1">Plastid</location>
        <location evidence="1">Chloroplast</location>
    </subcellularLocation>
</comment>
<feature type="coiled-coil region" evidence="11">
    <location>
        <begin position="718"/>
        <end position="745"/>
    </location>
</feature>
<keyword evidence="7" id="KW-0809">Transit peptide</keyword>
<dbReference type="InterPro" id="IPR001890">
    <property type="entry name" value="RNA-binding_CRM"/>
</dbReference>
<dbReference type="FunFam" id="3.30.110.60:FF:000002">
    <property type="entry name" value="CRS2-associated factor 1, chloroplastic"/>
    <property type="match status" value="1"/>
</dbReference>
<feature type="domain" description="CRM" evidence="12">
    <location>
        <begin position="591"/>
        <end position="691"/>
    </location>
</feature>
<dbReference type="GeneID" id="106758085"/>
<evidence type="ECO:0000256" key="11">
    <source>
        <dbReference type="SAM" id="Coils"/>
    </source>
</evidence>
<dbReference type="OrthoDB" id="551352at2759"/>
<keyword evidence="6 10" id="KW-0694">RNA-binding</keyword>
<evidence type="ECO:0000256" key="7">
    <source>
        <dbReference type="ARBA" id="ARBA00022946"/>
    </source>
</evidence>
<proteinExistence type="predicted"/>
<evidence type="ECO:0000313" key="13">
    <source>
        <dbReference type="Proteomes" id="UP000087766"/>
    </source>
</evidence>
<dbReference type="GO" id="GO:0009507">
    <property type="term" value="C:chloroplast"/>
    <property type="evidence" value="ECO:0007669"/>
    <property type="project" value="UniProtKB-SubCell"/>
</dbReference>
<name>A0A1S3TRT1_VIGRR</name>
<dbReference type="Pfam" id="PF01985">
    <property type="entry name" value="CRS1_YhbY"/>
    <property type="match status" value="3"/>
</dbReference>
<evidence type="ECO:0000256" key="1">
    <source>
        <dbReference type="ARBA" id="ARBA00004229"/>
    </source>
</evidence>
<dbReference type="InterPro" id="IPR035920">
    <property type="entry name" value="YhbY-like_sf"/>
</dbReference>
<dbReference type="PROSITE" id="PS51295">
    <property type="entry name" value="CRM"/>
    <property type="match status" value="3"/>
</dbReference>
<keyword evidence="9" id="KW-0687">Ribonucleoprotein</keyword>
<dbReference type="AlphaFoldDB" id="A0A1S3TRT1"/>
<dbReference type="Gene3D" id="3.30.110.60">
    <property type="entry name" value="YhbY-like"/>
    <property type="match status" value="3"/>
</dbReference>
<dbReference type="GO" id="GO:0006397">
    <property type="term" value="P:mRNA processing"/>
    <property type="evidence" value="ECO:0007669"/>
    <property type="project" value="UniProtKB-KW"/>
</dbReference>
<keyword evidence="3" id="KW-0934">Plastid</keyword>